<dbReference type="SUPFAM" id="SSF51556">
    <property type="entry name" value="Metallo-dependent hydrolases"/>
    <property type="match status" value="1"/>
</dbReference>
<dbReference type="GO" id="GO:0046872">
    <property type="term" value="F:metal ion binding"/>
    <property type="evidence" value="ECO:0007669"/>
    <property type="project" value="UniProtKB-KW"/>
</dbReference>
<dbReference type="Proteomes" id="UP000016922">
    <property type="component" value="Unassembled WGS sequence"/>
</dbReference>
<proteinExistence type="inferred from homology"/>
<accession>S3E0C7</accession>
<dbReference type="EC" id="4.1.1.52" evidence="7"/>
<evidence type="ECO:0000313" key="11">
    <source>
        <dbReference type="Proteomes" id="UP000016922"/>
    </source>
</evidence>
<name>S3E0C7_GLAL2</name>
<comment type="similarity">
    <text evidence="1">Belongs to the metallo-dependent hydrolases superfamily. ACMSD family.</text>
</comment>
<keyword evidence="10" id="KW-0378">Hydrolase</keyword>
<dbReference type="InterPro" id="IPR032466">
    <property type="entry name" value="Metal_Hydrolase"/>
</dbReference>
<dbReference type="HOGENOM" id="CLU_039329_2_0_1"/>
<evidence type="ECO:0000256" key="4">
    <source>
        <dbReference type="ARBA" id="ARBA00022833"/>
    </source>
</evidence>
<dbReference type="AlphaFoldDB" id="S3E0C7"/>
<dbReference type="PANTHER" id="PTHR21240">
    <property type="entry name" value="2-AMINO-3-CARBOXYLMUCONATE-6-SEMIALDEHYDE DECARBOXYLASE"/>
    <property type="match status" value="1"/>
</dbReference>
<evidence type="ECO:0000256" key="3">
    <source>
        <dbReference type="ARBA" id="ARBA00022793"/>
    </source>
</evidence>
<evidence type="ECO:0000256" key="2">
    <source>
        <dbReference type="ARBA" id="ARBA00022723"/>
    </source>
</evidence>
<keyword evidence="11" id="KW-1185">Reference proteome</keyword>
<evidence type="ECO:0000259" key="9">
    <source>
        <dbReference type="Pfam" id="PF04909"/>
    </source>
</evidence>
<keyword evidence="5 8" id="KW-0456">Lyase</keyword>
<evidence type="ECO:0000256" key="1">
    <source>
        <dbReference type="ARBA" id="ARBA00005871"/>
    </source>
</evidence>
<dbReference type="EMBL" id="KE145360">
    <property type="protein sequence ID" value="EPE31998.1"/>
    <property type="molecule type" value="Genomic_DNA"/>
</dbReference>
<dbReference type="GO" id="GO:0005829">
    <property type="term" value="C:cytosol"/>
    <property type="evidence" value="ECO:0007669"/>
    <property type="project" value="TreeGrafter"/>
</dbReference>
<gene>
    <name evidence="10" type="ORF">GLAREA_12080</name>
</gene>
<evidence type="ECO:0000256" key="8">
    <source>
        <dbReference type="RuleBase" id="RU366045"/>
    </source>
</evidence>
<dbReference type="GeneID" id="19471121"/>
<keyword evidence="4" id="KW-0862">Zinc</keyword>
<dbReference type="KEGG" id="glz:GLAREA_12080"/>
<dbReference type="Gene3D" id="3.20.20.140">
    <property type="entry name" value="Metal-dependent hydrolases"/>
    <property type="match status" value="1"/>
</dbReference>
<reference evidence="10 11" key="1">
    <citation type="journal article" date="2013" name="BMC Genomics">
        <title>Genomics-driven discovery of the pneumocandin biosynthetic gene cluster in the fungus Glarea lozoyensis.</title>
        <authorList>
            <person name="Chen L."/>
            <person name="Yue Q."/>
            <person name="Zhang X."/>
            <person name="Xiang M."/>
            <person name="Wang C."/>
            <person name="Li S."/>
            <person name="Che Y."/>
            <person name="Ortiz-Lopez F.J."/>
            <person name="Bills G.F."/>
            <person name="Liu X."/>
            <person name="An Z."/>
        </authorList>
    </citation>
    <scope>NUCLEOTIDE SEQUENCE [LARGE SCALE GENOMIC DNA]</scope>
    <source>
        <strain evidence="11">ATCC 20868 / MF5171</strain>
    </source>
</reference>
<keyword evidence="2" id="KW-0479">Metal-binding</keyword>
<keyword evidence="3 8" id="KW-0210">Decarboxylase</keyword>
<dbReference type="GO" id="GO:0016787">
    <property type="term" value="F:hydrolase activity"/>
    <property type="evidence" value="ECO:0007669"/>
    <property type="project" value="UniProtKB-KW"/>
</dbReference>
<dbReference type="GO" id="GO:0019748">
    <property type="term" value="P:secondary metabolic process"/>
    <property type="evidence" value="ECO:0007669"/>
    <property type="project" value="TreeGrafter"/>
</dbReference>
<dbReference type="InterPro" id="IPR006680">
    <property type="entry name" value="Amidohydro-rel"/>
</dbReference>
<dbReference type="RefSeq" id="XP_008081053.1">
    <property type="nucleotide sequence ID" value="XM_008082862.1"/>
</dbReference>
<evidence type="ECO:0000313" key="10">
    <source>
        <dbReference type="EMBL" id="EPE31998.1"/>
    </source>
</evidence>
<dbReference type="Pfam" id="PF04909">
    <property type="entry name" value="Amidohydro_2"/>
    <property type="match status" value="1"/>
</dbReference>
<organism evidence="10 11">
    <name type="scientific">Glarea lozoyensis (strain ATCC 20868 / MF5171)</name>
    <dbReference type="NCBI Taxonomy" id="1116229"/>
    <lineage>
        <taxon>Eukaryota</taxon>
        <taxon>Fungi</taxon>
        <taxon>Dikarya</taxon>
        <taxon>Ascomycota</taxon>
        <taxon>Pezizomycotina</taxon>
        <taxon>Leotiomycetes</taxon>
        <taxon>Helotiales</taxon>
        <taxon>Helotiaceae</taxon>
        <taxon>Glarea</taxon>
    </lineage>
</organism>
<sequence>MSSSNGATPKDVQPSMVKIDTHSHIYPDFYKEAVIAAGWTPGPDGIPYHPTWSVEGHLDFMKQNNIKKSVLSCSSPGTNLIPGDVDSAVALTRKMNNLLALLKQQHPTQFGFFASLPLPFIEESLTEIDRVVKNLNPDGFMFLSNAHGLYSGSPLLAPIYSKLNAVNAIIFIHPTCPCPSGAPKTTGTASLNNIAPLMDTNPAPILEFIFDTTRNLSDLLFTGTASRNQNLKWIIPHCGATIPSLIDRLVALNSMLGFKPESDRTREPLSYEDVLHLFEKQFWFDLAGTPIRNQIHGMMRLVGRTKFLYGSDVPFTPFKAAKGLAEGLEAGLKELMEEDEVRGVLCGNAERLFGVE</sequence>
<evidence type="ECO:0000256" key="6">
    <source>
        <dbReference type="ARBA" id="ARBA00036832"/>
    </source>
</evidence>
<dbReference type="OrthoDB" id="2832284at2759"/>
<evidence type="ECO:0000256" key="7">
    <source>
        <dbReference type="ARBA" id="ARBA00038889"/>
    </source>
</evidence>
<comment type="catalytic activity">
    <reaction evidence="6">
        <text>6-methylsalicylate + H(+) = 3-methylphenol + CO2</text>
        <dbReference type="Rhea" id="RHEA:23112"/>
        <dbReference type="ChEBI" id="CHEBI:15378"/>
        <dbReference type="ChEBI" id="CHEBI:16526"/>
        <dbReference type="ChEBI" id="CHEBI:17231"/>
        <dbReference type="ChEBI" id="CHEBI:36658"/>
        <dbReference type="EC" id="4.1.1.52"/>
    </reaction>
    <physiologicalReaction direction="left-to-right" evidence="6">
        <dbReference type="Rhea" id="RHEA:23113"/>
    </physiologicalReaction>
</comment>
<protein>
    <recommendedName>
        <fullName evidence="7">6-methylsalicylate decarboxylase</fullName>
        <ecNumber evidence="7">4.1.1.52</ecNumber>
    </recommendedName>
</protein>
<dbReference type="InterPro" id="IPR032465">
    <property type="entry name" value="ACMSD"/>
</dbReference>
<dbReference type="PANTHER" id="PTHR21240:SF29">
    <property type="entry name" value="AMIDOHYDROLASE-RELATED DOMAIN-CONTAINING PROTEIN"/>
    <property type="match status" value="1"/>
</dbReference>
<dbReference type="OMA" id="GFFMDTT"/>
<dbReference type="GO" id="GO:0047596">
    <property type="term" value="F:6-methylsalicylate decarboxylase activity"/>
    <property type="evidence" value="ECO:0007669"/>
    <property type="project" value="UniProtKB-EC"/>
</dbReference>
<evidence type="ECO:0000256" key="5">
    <source>
        <dbReference type="ARBA" id="ARBA00023239"/>
    </source>
</evidence>
<dbReference type="STRING" id="1116229.S3E0C7"/>
<feature type="domain" description="Amidohydrolase-related" evidence="9">
    <location>
        <begin position="19"/>
        <end position="354"/>
    </location>
</feature>
<dbReference type="eggNOG" id="ENOG502S3X1">
    <property type="taxonomic scope" value="Eukaryota"/>
</dbReference>